<dbReference type="GO" id="GO:0046872">
    <property type="term" value="F:metal ion binding"/>
    <property type="evidence" value="ECO:0007669"/>
    <property type="project" value="UniProtKB-KW"/>
</dbReference>
<dbReference type="SUPFAM" id="SSF51316">
    <property type="entry name" value="Mss4-like"/>
    <property type="match status" value="1"/>
</dbReference>
<comment type="caution">
    <text evidence="5">The sequence shown here is derived from an EMBL/GenBank/DDBJ whole genome shotgun (WGS) entry which is preliminary data.</text>
</comment>
<dbReference type="AlphaFoldDB" id="A0A4R9K148"/>
<dbReference type="Proteomes" id="UP000297762">
    <property type="component" value="Unassembled WGS sequence"/>
</dbReference>
<keyword evidence="2" id="KW-0479">Metal-binding</keyword>
<dbReference type="Pfam" id="PF04828">
    <property type="entry name" value="GFA"/>
    <property type="match status" value="1"/>
</dbReference>
<comment type="similarity">
    <text evidence="1">Belongs to the Gfa family.</text>
</comment>
<dbReference type="InterPro" id="IPR011057">
    <property type="entry name" value="Mss4-like_sf"/>
</dbReference>
<dbReference type="OrthoDB" id="327703at2"/>
<evidence type="ECO:0000256" key="3">
    <source>
        <dbReference type="ARBA" id="ARBA00022833"/>
    </source>
</evidence>
<reference evidence="5" key="1">
    <citation type="journal article" date="2019" name="PLoS Negl. Trop. Dis.">
        <title>Revisiting the worldwide diversity of Leptospira species in the environment.</title>
        <authorList>
            <person name="Vincent A.T."/>
            <person name="Schiettekatte O."/>
            <person name="Bourhy P."/>
            <person name="Veyrier F.J."/>
            <person name="Picardeau M."/>
        </authorList>
    </citation>
    <scope>NUCLEOTIDE SEQUENCE [LARGE SCALE GENOMIC DNA]</scope>
    <source>
        <strain evidence="5">201702455</strain>
    </source>
</reference>
<accession>A0A4R9K148</accession>
<evidence type="ECO:0000259" key="4">
    <source>
        <dbReference type="PROSITE" id="PS51891"/>
    </source>
</evidence>
<dbReference type="RefSeq" id="WP_135651586.1">
    <property type="nucleotide sequence ID" value="NZ_RQGF01000043.1"/>
</dbReference>
<dbReference type="PANTHER" id="PTHR28620">
    <property type="entry name" value="CENTROMERE PROTEIN V"/>
    <property type="match status" value="1"/>
</dbReference>
<protein>
    <submittedName>
        <fullName evidence="5">GFA family protein</fullName>
    </submittedName>
</protein>
<dbReference type="PROSITE" id="PS51891">
    <property type="entry name" value="CENP_V_GFA"/>
    <property type="match status" value="1"/>
</dbReference>
<evidence type="ECO:0000256" key="2">
    <source>
        <dbReference type="ARBA" id="ARBA00022723"/>
    </source>
</evidence>
<evidence type="ECO:0000313" key="6">
    <source>
        <dbReference type="Proteomes" id="UP000297762"/>
    </source>
</evidence>
<evidence type="ECO:0000256" key="1">
    <source>
        <dbReference type="ARBA" id="ARBA00005495"/>
    </source>
</evidence>
<keyword evidence="3" id="KW-0862">Zinc</keyword>
<proteinExistence type="inferred from homology"/>
<dbReference type="Gene3D" id="2.170.150.70">
    <property type="match status" value="1"/>
</dbReference>
<dbReference type="InterPro" id="IPR006913">
    <property type="entry name" value="CENP-V/GFA"/>
</dbReference>
<sequence length="135" mass="15179">MSLKKYTGSCHCGAVRYEAEIDLSSGTGRCNCSFCRKVRNWSIIIKPEAFRLLNGEDQLGAYQFNTKSTNHHFCKNCGVRTFSKGHLEEIGGDFVSIAISTLDNADIQEIVEAPVWYADGLNNNWYNRPTEIAHL</sequence>
<feature type="domain" description="CENP-V/GFA" evidence="4">
    <location>
        <begin position="6"/>
        <end position="127"/>
    </location>
</feature>
<organism evidence="5 6">
    <name type="scientific">Leptospira sarikeiensis</name>
    <dbReference type="NCBI Taxonomy" id="2484943"/>
    <lineage>
        <taxon>Bacteria</taxon>
        <taxon>Pseudomonadati</taxon>
        <taxon>Spirochaetota</taxon>
        <taxon>Spirochaetia</taxon>
        <taxon>Leptospirales</taxon>
        <taxon>Leptospiraceae</taxon>
        <taxon>Leptospira</taxon>
    </lineage>
</organism>
<gene>
    <name evidence="5" type="ORF">EHQ64_20065</name>
</gene>
<dbReference type="InterPro" id="IPR052355">
    <property type="entry name" value="CENP-V-like"/>
</dbReference>
<keyword evidence="6" id="KW-1185">Reference proteome</keyword>
<dbReference type="GO" id="GO:0016846">
    <property type="term" value="F:carbon-sulfur lyase activity"/>
    <property type="evidence" value="ECO:0007669"/>
    <property type="project" value="InterPro"/>
</dbReference>
<dbReference type="PANTHER" id="PTHR28620:SF1">
    <property type="entry name" value="CENP-V_GFA DOMAIN-CONTAINING PROTEIN"/>
    <property type="match status" value="1"/>
</dbReference>
<name>A0A4R9K148_9LEPT</name>
<dbReference type="EMBL" id="RQGF01000043">
    <property type="protein sequence ID" value="TGL57688.1"/>
    <property type="molecule type" value="Genomic_DNA"/>
</dbReference>
<evidence type="ECO:0000313" key="5">
    <source>
        <dbReference type="EMBL" id="TGL57688.1"/>
    </source>
</evidence>